<keyword evidence="11" id="KW-0961">Cell wall biogenesis/degradation</keyword>
<evidence type="ECO:0000256" key="8">
    <source>
        <dbReference type="ARBA" id="ARBA00022723"/>
    </source>
</evidence>
<dbReference type="InterPro" id="IPR051206">
    <property type="entry name" value="NAMLAA_amidase_2"/>
</dbReference>
<evidence type="ECO:0000256" key="4">
    <source>
        <dbReference type="ARBA" id="ARBA00011901"/>
    </source>
</evidence>
<evidence type="ECO:0000256" key="2">
    <source>
        <dbReference type="ARBA" id="ARBA00001947"/>
    </source>
</evidence>
<proteinExistence type="inferred from homology"/>
<dbReference type="GO" id="GO:0008745">
    <property type="term" value="F:N-acetylmuramoyl-L-alanine amidase activity"/>
    <property type="evidence" value="ECO:0007669"/>
    <property type="project" value="UniProtKB-EC"/>
</dbReference>
<dbReference type="SUPFAM" id="SSF55846">
    <property type="entry name" value="N-acetylmuramoyl-L-alanine amidase-like"/>
    <property type="match status" value="1"/>
</dbReference>
<dbReference type="Gene3D" id="2.30.30.40">
    <property type="entry name" value="SH3 Domains"/>
    <property type="match status" value="1"/>
</dbReference>
<evidence type="ECO:0000256" key="12">
    <source>
        <dbReference type="ARBA" id="ARBA00042615"/>
    </source>
</evidence>
<evidence type="ECO:0000256" key="1">
    <source>
        <dbReference type="ARBA" id="ARBA00001561"/>
    </source>
</evidence>
<dbReference type="EMBL" id="BK016125">
    <property type="protein sequence ID" value="DAF97035.1"/>
    <property type="molecule type" value="Genomic_DNA"/>
</dbReference>
<evidence type="ECO:0000256" key="5">
    <source>
        <dbReference type="ARBA" id="ARBA00022529"/>
    </source>
</evidence>
<keyword evidence="8" id="KW-0479">Metal-binding</keyword>
<keyword evidence="10" id="KW-0862">Zinc</keyword>
<dbReference type="Gene3D" id="3.40.80.10">
    <property type="entry name" value="Peptidoglycan recognition protein-like"/>
    <property type="match status" value="1"/>
</dbReference>
<name>A0A8S5URH6_9CAUD</name>
<evidence type="ECO:0000256" key="10">
    <source>
        <dbReference type="ARBA" id="ARBA00022833"/>
    </source>
</evidence>
<dbReference type="GO" id="GO:0001897">
    <property type="term" value="P:symbiont-mediated cytolysis of host cell"/>
    <property type="evidence" value="ECO:0007669"/>
    <property type="project" value="UniProtKB-ARBA"/>
</dbReference>
<dbReference type="GO" id="GO:0009254">
    <property type="term" value="P:peptidoglycan turnover"/>
    <property type="evidence" value="ECO:0007669"/>
    <property type="project" value="TreeGrafter"/>
</dbReference>
<feature type="domain" description="SH3b" evidence="13">
    <location>
        <begin position="232"/>
        <end position="294"/>
    </location>
</feature>
<evidence type="ECO:0000313" key="14">
    <source>
        <dbReference type="EMBL" id="DAF97035.1"/>
    </source>
</evidence>
<accession>A0A8S5URH6</accession>
<organism evidence="14">
    <name type="scientific">Siphoviridae sp. ctg6c78</name>
    <dbReference type="NCBI Taxonomy" id="2825603"/>
    <lineage>
        <taxon>Viruses</taxon>
        <taxon>Duplodnaviria</taxon>
        <taxon>Heunggongvirae</taxon>
        <taxon>Uroviricota</taxon>
        <taxon>Caudoviricetes</taxon>
    </lineage>
</organism>
<dbReference type="CDD" id="cd06583">
    <property type="entry name" value="PGRP"/>
    <property type="match status" value="1"/>
</dbReference>
<dbReference type="GO" id="GO:0006508">
    <property type="term" value="P:proteolysis"/>
    <property type="evidence" value="ECO:0007669"/>
    <property type="project" value="UniProtKB-KW"/>
</dbReference>
<sequence length="294" mass="32462">MNSSLVNYTKLSPNYNVRDRKISKITIHHMAGNLTVEICGNIFASSAREASANYGIGSDGRVGLYVEEKNRSWASANRENDMMAVTIEVANDGGAPDWHVSNTAIAKLIELCTDICKRNGIEKLNYTGDTSGNVTRHNMFVPTNCPGPYLQSKFPYIVSEVNKRLCANEEMYRIRKSWVDAKSQIGAYRNLENAKKVCPSGYYVFNSAGKVVYPVVSNDSIDYAQSFDPSKAGSYTVVPSVGLHLRAGAGTDKRSLQVLEQGAVVQCYGYYTGQWYLVQTSDGKVGYVCSEYLK</sequence>
<evidence type="ECO:0000256" key="3">
    <source>
        <dbReference type="ARBA" id="ARBA00007553"/>
    </source>
</evidence>
<keyword evidence="7" id="KW-0645">Protease</keyword>
<dbReference type="EC" id="3.5.1.28" evidence="4"/>
<dbReference type="InterPro" id="IPR002502">
    <property type="entry name" value="Amidase_domain"/>
</dbReference>
<comment type="catalytic activity">
    <reaction evidence="1">
        <text>Hydrolyzes the link between N-acetylmuramoyl residues and L-amino acid residues in certain cell-wall glycopeptides.</text>
        <dbReference type="EC" id="3.5.1.28"/>
    </reaction>
</comment>
<evidence type="ECO:0000259" key="13">
    <source>
        <dbReference type="PROSITE" id="PS51781"/>
    </source>
</evidence>
<dbReference type="InterPro" id="IPR036505">
    <property type="entry name" value="Amidase/PGRP_sf"/>
</dbReference>
<evidence type="ECO:0000256" key="11">
    <source>
        <dbReference type="ARBA" id="ARBA00023316"/>
    </source>
</evidence>
<keyword evidence="6" id="KW-0081">Bacteriolytic enzyme</keyword>
<keyword evidence="9" id="KW-0378">Hydrolase</keyword>
<dbReference type="SMART" id="SM00644">
    <property type="entry name" value="Ami_2"/>
    <property type="match status" value="1"/>
</dbReference>
<comment type="similarity">
    <text evidence="3">Belongs to the N-acetylmuramoyl-L-alanine amidase 2 family.</text>
</comment>
<evidence type="ECO:0000256" key="7">
    <source>
        <dbReference type="ARBA" id="ARBA00022670"/>
    </source>
</evidence>
<reference evidence="14" key="1">
    <citation type="journal article" date="2021" name="Proc. Natl. Acad. Sci. U.S.A.">
        <title>A Catalog of Tens of Thousands of Viruses from Human Metagenomes Reveals Hidden Associations with Chronic Diseases.</title>
        <authorList>
            <person name="Tisza M.J."/>
            <person name="Buck C.B."/>
        </authorList>
    </citation>
    <scope>NUCLEOTIDE SEQUENCE</scope>
    <source>
        <strain evidence="14">Ctg6c78</strain>
    </source>
</reference>
<dbReference type="PANTHER" id="PTHR30417">
    <property type="entry name" value="N-ACETYLMURAMOYL-L-ALANINE AMIDASE AMID"/>
    <property type="match status" value="1"/>
</dbReference>
<dbReference type="Pfam" id="PF08239">
    <property type="entry name" value="SH3_3"/>
    <property type="match status" value="1"/>
</dbReference>
<evidence type="ECO:0000256" key="6">
    <source>
        <dbReference type="ARBA" id="ARBA00022638"/>
    </source>
</evidence>
<comment type="cofactor">
    <cofactor evidence="2">
        <name>Zn(2+)</name>
        <dbReference type="ChEBI" id="CHEBI:29105"/>
    </cofactor>
</comment>
<dbReference type="PROSITE" id="PS51781">
    <property type="entry name" value="SH3B"/>
    <property type="match status" value="1"/>
</dbReference>
<dbReference type="GO" id="GO:0046872">
    <property type="term" value="F:metal ion binding"/>
    <property type="evidence" value="ECO:0007669"/>
    <property type="project" value="UniProtKB-KW"/>
</dbReference>
<keyword evidence="5" id="KW-0929">Antimicrobial</keyword>
<dbReference type="GO" id="GO:0009253">
    <property type="term" value="P:peptidoglycan catabolic process"/>
    <property type="evidence" value="ECO:0007669"/>
    <property type="project" value="InterPro"/>
</dbReference>
<dbReference type="PANTHER" id="PTHR30417:SF1">
    <property type="entry name" value="N-ACETYLMURAMOYL-L-ALANINE AMIDASE AMID"/>
    <property type="match status" value="1"/>
</dbReference>
<dbReference type="GO" id="GO:0042742">
    <property type="term" value="P:defense response to bacterium"/>
    <property type="evidence" value="ECO:0007669"/>
    <property type="project" value="UniProtKB-KW"/>
</dbReference>
<dbReference type="GO" id="GO:0071555">
    <property type="term" value="P:cell wall organization"/>
    <property type="evidence" value="ECO:0007669"/>
    <property type="project" value="UniProtKB-KW"/>
</dbReference>
<protein>
    <recommendedName>
        <fullName evidence="12">N-acetylmuramoyl-L-alanine amidase</fullName>
        <ecNumber evidence="4">3.5.1.28</ecNumber>
    </recommendedName>
    <alternativeName>
        <fullName evidence="12">N-acetylmuramoyl-L-alanine amidase</fullName>
    </alternativeName>
</protein>
<dbReference type="Pfam" id="PF01510">
    <property type="entry name" value="Amidase_2"/>
    <property type="match status" value="1"/>
</dbReference>
<evidence type="ECO:0000256" key="9">
    <source>
        <dbReference type="ARBA" id="ARBA00022801"/>
    </source>
</evidence>
<dbReference type="GO" id="GO:0008233">
    <property type="term" value="F:peptidase activity"/>
    <property type="evidence" value="ECO:0007669"/>
    <property type="project" value="UniProtKB-KW"/>
</dbReference>
<dbReference type="InterPro" id="IPR003646">
    <property type="entry name" value="SH3-like_bac-type"/>
</dbReference>